<dbReference type="PROSITE" id="PS51128">
    <property type="entry name" value="ZF_DKSA_2"/>
    <property type="match status" value="1"/>
</dbReference>
<proteinExistence type="predicted"/>
<dbReference type="GO" id="GO:1900378">
    <property type="term" value="P:positive regulation of secondary metabolite biosynthetic process"/>
    <property type="evidence" value="ECO:0007669"/>
    <property type="project" value="TreeGrafter"/>
</dbReference>
<dbReference type="Pfam" id="PF01258">
    <property type="entry name" value="zf-dskA_traR"/>
    <property type="match status" value="1"/>
</dbReference>
<keyword evidence="7" id="KW-1185">Reference proteome</keyword>
<evidence type="ECO:0000313" key="7">
    <source>
        <dbReference type="Proteomes" id="UP000000739"/>
    </source>
</evidence>
<organism evidence="6 7">
    <name type="scientific">Desulfatibacillum aliphaticivorans</name>
    <dbReference type="NCBI Taxonomy" id="218208"/>
    <lineage>
        <taxon>Bacteria</taxon>
        <taxon>Pseudomonadati</taxon>
        <taxon>Thermodesulfobacteriota</taxon>
        <taxon>Desulfobacteria</taxon>
        <taxon>Desulfobacterales</taxon>
        <taxon>Desulfatibacillaceae</taxon>
        <taxon>Desulfatibacillum</taxon>
    </lineage>
</organism>
<evidence type="ECO:0000259" key="5">
    <source>
        <dbReference type="Pfam" id="PF01258"/>
    </source>
</evidence>
<dbReference type="AlphaFoldDB" id="B8FC44"/>
<gene>
    <name evidence="6" type="ordered locus">Dalk_3561</name>
</gene>
<dbReference type="HOGENOM" id="CLU_158637_1_1_7"/>
<dbReference type="PANTHER" id="PTHR38777:SF1">
    <property type="entry name" value="DNAK SUPPRESSOR PROTEIN"/>
    <property type="match status" value="1"/>
</dbReference>
<dbReference type="eggNOG" id="COG1734">
    <property type="taxonomic scope" value="Bacteria"/>
</dbReference>
<dbReference type="RefSeq" id="WP_015948306.1">
    <property type="nucleotide sequence ID" value="NC_011768.1"/>
</dbReference>
<feature type="domain" description="Zinc finger DksA/TraR C4-type" evidence="5">
    <location>
        <begin position="33"/>
        <end position="65"/>
    </location>
</feature>
<dbReference type="KEGG" id="dal:Dalk_3561"/>
<dbReference type="SUPFAM" id="SSF57716">
    <property type="entry name" value="Glucocorticoid receptor-like (DNA-binding domain)"/>
    <property type="match status" value="1"/>
</dbReference>
<dbReference type="GO" id="GO:0008270">
    <property type="term" value="F:zinc ion binding"/>
    <property type="evidence" value="ECO:0007669"/>
    <property type="project" value="UniProtKB-KW"/>
</dbReference>
<protein>
    <submittedName>
        <fullName evidence="6">Transcriptional regulator, TraR/DksA family</fullName>
    </submittedName>
</protein>
<dbReference type="InterPro" id="IPR012783">
    <property type="entry name" value="Znf_C4_TraR"/>
</dbReference>
<dbReference type="InterPro" id="IPR020460">
    <property type="entry name" value="Znf_C4-type_bac"/>
</dbReference>
<evidence type="ECO:0000256" key="1">
    <source>
        <dbReference type="ARBA" id="ARBA00022723"/>
    </source>
</evidence>
<keyword evidence="1" id="KW-0479">Metal-binding</keyword>
<dbReference type="Proteomes" id="UP000000739">
    <property type="component" value="Chromosome"/>
</dbReference>
<evidence type="ECO:0000313" key="6">
    <source>
        <dbReference type="EMBL" id="ACL05249.1"/>
    </source>
</evidence>
<dbReference type="PANTHER" id="PTHR38777">
    <property type="entry name" value="FELS-2 PROPHAGE PROTEIN"/>
    <property type="match status" value="1"/>
</dbReference>
<keyword evidence="3" id="KW-0862">Zinc</keyword>
<dbReference type="InterPro" id="IPR000962">
    <property type="entry name" value="Znf_DskA_TraR"/>
</dbReference>
<dbReference type="EMBL" id="CP001322">
    <property type="protein sequence ID" value="ACL05249.1"/>
    <property type="molecule type" value="Genomic_DNA"/>
</dbReference>
<accession>B8FC44</accession>
<evidence type="ECO:0000256" key="4">
    <source>
        <dbReference type="PROSITE-ProRule" id="PRU00510"/>
    </source>
</evidence>
<dbReference type="PRINTS" id="PR00618">
    <property type="entry name" value="DKSAZNFINGER"/>
</dbReference>
<feature type="zinc finger region" description="dksA C4-type" evidence="4">
    <location>
        <begin position="35"/>
        <end position="59"/>
    </location>
</feature>
<sequence>MPDPTDRAQEAAADYTRFSIEAARSRGSQSTLADCQDCGDPIPEARRKAVPGCTRCLDCQETYEQRRGR</sequence>
<name>B8FC44_DESAL</name>
<keyword evidence="2" id="KW-0863">Zinc-finger</keyword>
<dbReference type="Gene3D" id="1.20.120.910">
    <property type="entry name" value="DksA, coiled-coil domain"/>
    <property type="match status" value="1"/>
</dbReference>
<dbReference type="NCBIfam" id="TIGR02419">
    <property type="entry name" value="C4_traR_proteo"/>
    <property type="match status" value="1"/>
</dbReference>
<evidence type="ECO:0000256" key="2">
    <source>
        <dbReference type="ARBA" id="ARBA00022771"/>
    </source>
</evidence>
<reference evidence="6 7" key="1">
    <citation type="journal article" date="2012" name="Environ. Microbiol.">
        <title>The genome sequence of Desulfatibacillum alkenivorans AK-01: a blueprint for anaerobic alkane oxidation.</title>
        <authorList>
            <person name="Callaghan A.V."/>
            <person name="Morris B.E."/>
            <person name="Pereira I.A."/>
            <person name="McInerney M.J."/>
            <person name="Austin R.N."/>
            <person name="Groves J.T."/>
            <person name="Kukor J.J."/>
            <person name="Suflita J.M."/>
            <person name="Young L.Y."/>
            <person name="Zylstra G.J."/>
            <person name="Wawrik B."/>
        </authorList>
    </citation>
    <scope>NUCLEOTIDE SEQUENCE [LARGE SCALE GENOMIC DNA]</scope>
    <source>
        <strain evidence="6 7">AK-01</strain>
    </source>
</reference>
<evidence type="ECO:0000256" key="3">
    <source>
        <dbReference type="ARBA" id="ARBA00022833"/>
    </source>
</evidence>